<feature type="binding site" evidence="11">
    <location>
        <begin position="196"/>
        <end position="198"/>
    </location>
    <ligand>
        <name>uracil</name>
        <dbReference type="ChEBI" id="CHEBI:17568"/>
    </ligand>
</feature>
<organism evidence="13 14">
    <name type="scientific">Haloferula chungangensis</name>
    <dbReference type="NCBI Taxonomy" id="1048331"/>
    <lineage>
        <taxon>Bacteria</taxon>
        <taxon>Pseudomonadati</taxon>
        <taxon>Verrucomicrobiota</taxon>
        <taxon>Verrucomicrobiia</taxon>
        <taxon>Verrucomicrobiales</taxon>
        <taxon>Verrucomicrobiaceae</taxon>
        <taxon>Haloferula</taxon>
    </lineage>
</organism>
<protein>
    <recommendedName>
        <fullName evidence="3 11">Uracil phosphoribosyltransferase</fullName>
        <ecNumber evidence="3 11">2.4.2.9</ecNumber>
    </recommendedName>
    <alternativeName>
        <fullName evidence="10 11">UMP pyrophosphorylase</fullName>
    </alternativeName>
    <alternativeName>
        <fullName evidence="11">UPRTase</fullName>
    </alternativeName>
</protein>
<evidence type="ECO:0000259" key="12">
    <source>
        <dbReference type="Pfam" id="PF14681"/>
    </source>
</evidence>
<dbReference type="EC" id="2.4.2.9" evidence="3 11"/>
<evidence type="ECO:0000256" key="5">
    <source>
        <dbReference type="ARBA" id="ARBA00022676"/>
    </source>
</evidence>
<evidence type="ECO:0000256" key="8">
    <source>
        <dbReference type="ARBA" id="ARBA00022842"/>
    </source>
</evidence>
<evidence type="ECO:0000256" key="9">
    <source>
        <dbReference type="ARBA" id="ARBA00023134"/>
    </source>
</evidence>
<dbReference type="InterPro" id="IPR029057">
    <property type="entry name" value="PRTase-like"/>
</dbReference>
<dbReference type="EMBL" id="JBHTBS010000008">
    <property type="protein sequence ID" value="MFC7338486.1"/>
    <property type="molecule type" value="Genomic_DNA"/>
</dbReference>
<feature type="binding site" evidence="11">
    <location>
        <position position="197"/>
    </location>
    <ligand>
        <name>5-phospho-alpha-D-ribose 1-diphosphate</name>
        <dbReference type="ChEBI" id="CHEBI:58017"/>
    </ligand>
</feature>
<evidence type="ECO:0000256" key="4">
    <source>
        <dbReference type="ARBA" id="ARBA00022533"/>
    </source>
</evidence>
<comment type="activity regulation">
    <text evidence="11">Allosterically activated by GTP.</text>
</comment>
<name>A0ABW2LAI6_9BACT</name>
<dbReference type="CDD" id="cd06223">
    <property type="entry name" value="PRTases_typeI"/>
    <property type="match status" value="1"/>
</dbReference>
<keyword evidence="4 11" id="KW-0021">Allosteric enzyme</keyword>
<dbReference type="HAMAP" id="MF_01218_B">
    <property type="entry name" value="Upp_B"/>
    <property type="match status" value="1"/>
</dbReference>
<evidence type="ECO:0000256" key="6">
    <source>
        <dbReference type="ARBA" id="ARBA00022679"/>
    </source>
</evidence>
<dbReference type="NCBIfam" id="TIGR01091">
    <property type="entry name" value="upp"/>
    <property type="match status" value="1"/>
</dbReference>
<dbReference type="InterPro" id="IPR050054">
    <property type="entry name" value="UPRTase/APRTase"/>
</dbReference>
<reference evidence="14" key="1">
    <citation type="journal article" date="2019" name="Int. J. Syst. Evol. Microbiol.">
        <title>The Global Catalogue of Microorganisms (GCM) 10K type strain sequencing project: providing services to taxonomists for standard genome sequencing and annotation.</title>
        <authorList>
            <consortium name="The Broad Institute Genomics Platform"/>
            <consortium name="The Broad Institute Genome Sequencing Center for Infectious Disease"/>
            <person name="Wu L."/>
            <person name="Ma J."/>
        </authorList>
    </citation>
    <scope>NUCLEOTIDE SEQUENCE [LARGE SCALE GENOMIC DNA]</scope>
    <source>
        <strain evidence="14">CGMCC 4.1467</strain>
    </source>
</reference>
<proteinExistence type="inferred from homology"/>
<evidence type="ECO:0000256" key="10">
    <source>
        <dbReference type="ARBA" id="ARBA00031082"/>
    </source>
</evidence>
<feature type="binding site" evidence="11">
    <location>
        <position position="191"/>
    </location>
    <ligand>
        <name>uracil</name>
        <dbReference type="ChEBI" id="CHEBI:17568"/>
    </ligand>
</feature>
<evidence type="ECO:0000256" key="1">
    <source>
        <dbReference type="ARBA" id="ARBA00005180"/>
    </source>
</evidence>
<dbReference type="PANTHER" id="PTHR32315:SF4">
    <property type="entry name" value="URACIL PHOSPHORIBOSYLTRANSFERASE, CHLOROPLASTIC"/>
    <property type="match status" value="1"/>
</dbReference>
<keyword evidence="8 11" id="KW-0460">Magnesium</keyword>
<keyword evidence="6 11" id="KW-0808">Transferase</keyword>
<comment type="catalytic activity">
    <reaction evidence="11">
        <text>UMP + diphosphate = 5-phospho-alpha-D-ribose 1-diphosphate + uracil</text>
        <dbReference type="Rhea" id="RHEA:13017"/>
        <dbReference type="ChEBI" id="CHEBI:17568"/>
        <dbReference type="ChEBI" id="CHEBI:33019"/>
        <dbReference type="ChEBI" id="CHEBI:57865"/>
        <dbReference type="ChEBI" id="CHEBI:58017"/>
        <dbReference type="EC" id="2.4.2.9"/>
    </reaction>
</comment>
<evidence type="ECO:0000256" key="3">
    <source>
        <dbReference type="ARBA" id="ARBA00011894"/>
    </source>
</evidence>
<sequence length="207" mass="22222">MLHVVDHPLIQVELTALRDRNCPGSAFRQHLRRIASLMVPAVTADFATRPVPCETPLEITTGVAAERSIVLTPVLRAGLGFLDGFFDLLPQASVAHIGLARNEKTLLPESYYLKVPPNLADCEVILLDPMLATGGSAVEALRNLKKAGAKHLRFVCLVAAPEGIQTFQDAMPDVPIFTAAVDRCLNDKGYILPGLGDAGDRLFGTTG</sequence>
<dbReference type="SUPFAM" id="SSF53271">
    <property type="entry name" value="PRTase-like"/>
    <property type="match status" value="1"/>
</dbReference>
<keyword evidence="7 11" id="KW-0547">Nucleotide-binding</keyword>
<comment type="function">
    <text evidence="11">Catalyzes the conversion of uracil and 5-phospho-alpha-D-ribose 1-diphosphate (PRPP) to UMP and diphosphate.</text>
</comment>
<keyword evidence="5 11" id="KW-0328">Glycosyltransferase</keyword>
<feature type="binding site" evidence="11">
    <location>
        <position position="101"/>
    </location>
    <ligand>
        <name>5-phospho-alpha-D-ribose 1-diphosphate</name>
        <dbReference type="ChEBI" id="CHEBI:58017"/>
    </ligand>
</feature>
<dbReference type="InterPro" id="IPR005765">
    <property type="entry name" value="UPRT"/>
</dbReference>
<dbReference type="InterPro" id="IPR034332">
    <property type="entry name" value="Upp_B"/>
</dbReference>
<accession>A0ABW2LAI6</accession>
<evidence type="ECO:0000256" key="7">
    <source>
        <dbReference type="ARBA" id="ARBA00022741"/>
    </source>
</evidence>
<dbReference type="InterPro" id="IPR000836">
    <property type="entry name" value="PRTase_dom"/>
</dbReference>
<keyword evidence="9 11" id="KW-0342">GTP-binding</keyword>
<dbReference type="Pfam" id="PF14681">
    <property type="entry name" value="UPRTase"/>
    <property type="match status" value="1"/>
</dbReference>
<dbReference type="NCBIfam" id="NF001097">
    <property type="entry name" value="PRK00129.1"/>
    <property type="match status" value="1"/>
</dbReference>
<feature type="domain" description="Phosphoribosyltransferase" evidence="12">
    <location>
        <begin position="4"/>
        <end position="205"/>
    </location>
</feature>
<dbReference type="RefSeq" id="WP_379713866.1">
    <property type="nucleotide sequence ID" value="NZ_JBHTBS010000008.1"/>
</dbReference>
<dbReference type="PANTHER" id="PTHR32315">
    <property type="entry name" value="ADENINE PHOSPHORIBOSYLTRANSFERASE"/>
    <property type="match status" value="1"/>
</dbReference>
<comment type="similarity">
    <text evidence="2 11">Belongs to the UPRTase family.</text>
</comment>
<evidence type="ECO:0000256" key="2">
    <source>
        <dbReference type="ARBA" id="ARBA00009516"/>
    </source>
</evidence>
<dbReference type="Gene3D" id="3.40.50.2020">
    <property type="match status" value="1"/>
</dbReference>
<keyword evidence="14" id="KW-1185">Reference proteome</keyword>
<evidence type="ECO:0000313" key="14">
    <source>
        <dbReference type="Proteomes" id="UP001596472"/>
    </source>
</evidence>
<feature type="binding site" evidence="11">
    <location>
        <begin position="128"/>
        <end position="136"/>
    </location>
    <ligand>
        <name>5-phospho-alpha-D-ribose 1-diphosphate</name>
        <dbReference type="ChEBI" id="CHEBI:58017"/>
    </ligand>
</feature>
<evidence type="ECO:0000256" key="11">
    <source>
        <dbReference type="HAMAP-Rule" id="MF_01218"/>
    </source>
</evidence>
<comment type="pathway">
    <text evidence="1 11">Pyrimidine metabolism; UMP biosynthesis via salvage pathway; UMP from uracil: step 1/1.</text>
</comment>
<feature type="binding site" evidence="11">
    <location>
        <position position="76"/>
    </location>
    <ligand>
        <name>5-phospho-alpha-D-ribose 1-diphosphate</name>
        <dbReference type="ChEBI" id="CHEBI:58017"/>
    </ligand>
</feature>
<comment type="caution">
    <text evidence="13">The sequence shown here is derived from an EMBL/GenBank/DDBJ whole genome shotgun (WGS) entry which is preliminary data.</text>
</comment>
<evidence type="ECO:0000313" key="13">
    <source>
        <dbReference type="EMBL" id="MFC7338486.1"/>
    </source>
</evidence>
<dbReference type="Proteomes" id="UP001596472">
    <property type="component" value="Unassembled WGS sequence"/>
</dbReference>
<dbReference type="GO" id="GO:0004845">
    <property type="term" value="F:uracil phosphoribosyltransferase activity"/>
    <property type="evidence" value="ECO:0007669"/>
    <property type="project" value="UniProtKB-EC"/>
</dbReference>
<comment type="cofactor">
    <cofactor evidence="11">
        <name>Mg(2+)</name>
        <dbReference type="ChEBI" id="CHEBI:18420"/>
    </cofactor>
    <text evidence="11">Binds 1 Mg(2+) ion per subunit. The magnesium is bound as Mg-PRPP.</text>
</comment>
<gene>
    <name evidence="11 13" type="primary">upp</name>
    <name evidence="13" type="ORF">ACFQY0_14925</name>
</gene>